<evidence type="ECO:0000313" key="1">
    <source>
        <dbReference type="EMBL" id="CAG7732926.1"/>
    </source>
</evidence>
<proteinExistence type="predicted"/>
<organism evidence="1 2">
    <name type="scientific">Allacma fusca</name>
    <dbReference type="NCBI Taxonomy" id="39272"/>
    <lineage>
        <taxon>Eukaryota</taxon>
        <taxon>Metazoa</taxon>
        <taxon>Ecdysozoa</taxon>
        <taxon>Arthropoda</taxon>
        <taxon>Hexapoda</taxon>
        <taxon>Collembola</taxon>
        <taxon>Symphypleona</taxon>
        <taxon>Sminthuridae</taxon>
        <taxon>Allacma</taxon>
    </lineage>
</organism>
<name>A0A8J2KWC3_9HEXA</name>
<accession>A0A8J2KWC3</accession>
<gene>
    <name evidence="1" type="ORF">AFUS01_LOCUS21404</name>
</gene>
<dbReference type="AlphaFoldDB" id="A0A8J2KWC3"/>
<reference evidence="1" key="1">
    <citation type="submission" date="2021-06" db="EMBL/GenBank/DDBJ databases">
        <authorList>
            <person name="Hodson N. C."/>
            <person name="Mongue J. A."/>
            <person name="Jaron S. K."/>
        </authorList>
    </citation>
    <scope>NUCLEOTIDE SEQUENCE</scope>
</reference>
<keyword evidence="2" id="KW-1185">Reference proteome</keyword>
<sequence>MFCILQDFIYYVKTSANNITTSHEAKTKAAQQNSLQDNNFLRYNFERYILKIPRSLMFCLIAEIKLIVRLNTELIIWK</sequence>
<protein>
    <submittedName>
        <fullName evidence="1">Uncharacterized protein</fullName>
    </submittedName>
</protein>
<evidence type="ECO:0000313" key="2">
    <source>
        <dbReference type="Proteomes" id="UP000708208"/>
    </source>
</evidence>
<dbReference type="EMBL" id="CAJVCH010240047">
    <property type="protein sequence ID" value="CAG7732926.1"/>
    <property type="molecule type" value="Genomic_DNA"/>
</dbReference>
<dbReference type="Proteomes" id="UP000708208">
    <property type="component" value="Unassembled WGS sequence"/>
</dbReference>
<comment type="caution">
    <text evidence="1">The sequence shown here is derived from an EMBL/GenBank/DDBJ whole genome shotgun (WGS) entry which is preliminary data.</text>
</comment>